<feature type="domain" description="CCHC-type" evidence="3">
    <location>
        <begin position="339"/>
        <end position="352"/>
    </location>
</feature>
<dbReference type="CDD" id="cd23022">
    <property type="entry name" value="zf-HIT_DDX59"/>
    <property type="match status" value="1"/>
</dbReference>
<feature type="compositionally biased region" description="Basic residues" evidence="2">
    <location>
        <begin position="55"/>
        <end position="64"/>
    </location>
</feature>
<dbReference type="InterPro" id="IPR001878">
    <property type="entry name" value="Znf_CCHC"/>
</dbReference>
<dbReference type="AlphaFoldDB" id="A0A834GGB9"/>
<feature type="region of interest" description="Disordered" evidence="2">
    <location>
        <begin position="33"/>
        <end position="84"/>
    </location>
</feature>
<dbReference type="OrthoDB" id="10070154at2759"/>
<evidence type="ECO:0000256" key="1">
    <source>
        <dbReference type="PROSITE-ProRule" id="PRU00047"/>
    </source>
</evidence>
<sequence length="545" mass="61840">MATRTNFYKNPSFVYNKDLSLNSALQNITAYNIATGNYPPPPTEDRAAGGDERIVHRKRRREKRSRTDRNDEINDDNDGPMSHQDYIDKRRKEVGSSHVYQELTVDVLESSRPTIHLVDYDSERSVSSDCEEKLVRLNSSLVLDAGEVKPDPTYSGLPLIPTHYLESSLSLYSQELKAVTTASCRQLRNARLGNMYSQSYKTSKSHEWLHDNAAPPMIGKCQRASLNLAADVGRLDEVDRVKNRSEQRFAVPGEPVCVVCGKYGEYVCDETDDDICSMDCKTELLESLKLSEGSLGTQRRYESLSGPNYSPVVEFGGDTWDHNRLRWSKKTSSLCTYECWKCQRPGHLPEDCVVLISNRESLCSGQPCDQVARGQQKPISLSRDLLELYKRCHQIGKNVSAAKCNSCSRSSALATCLYCSTTFCDSAGHLREHIRAYPSHRQYYSHKLKRLVKCCKPTCKVTDIKDLLACHFCFDKAFEKFYNMYTATWKGAGLSIIWGSICCEDHFEWHRMNCLNAGVEDNAYVVSKNVNAQNNKRVQLSDFIF</sequence>
<evidence type="ECO:0000259" key="3">
    <source>
        <dbReference type="PROSITE" id="PS50158"/>
    </source>
</evidence>
<name>A0A834GGB9_RHOSS</name>
<gene>
    <name evidence="4" type="ORF">RHSIM_Rhsim09G0039100</name>
</gene>
<evidence type="ECO:0000313" key="5">
    <source>
        <dbReference type="Proteomes" id="UP000626092"/>
    </source>
</evidence>
<evidence type="ECO:0000256" key="2">
    <source>
        <dbReference type="SAM" id="MobiDB-lite"/>
    </source>
</evidence>
<dbReference type="GO" id="GO:0003676">
    <property type="term" value="F:nucleic acid binding"/>
    <property type="evidence" value="ECO:0007669"/>
    <property type="project" value="InterPro"/>
</dbReference>
<dbReference type="Proteomes" id="UP000626092">
    <property type="component" value="Unassembled WGS sequence"/>
</dbReference>
<comment type="caution">
    <text evidence="4">The sequence shown here is derived from an EMBL/GenBank/DDBJ whole genome shotgun (WGS) entry which is preliminary data.</text>
</comment>
<protein>
    <recommendedName>
        <fullName evidence="3">CCHC-type domain-containing protein</fullName>
    </recommendedName>
</protein>
<dbReference type="InterPro" id="IPR007529">
    <property type="entry name" value="Znf_HIT"/>
</dbReference>
<keyword evidence="5" id="KW-1185">Reference proteome</keyword>
<keyword evidence="1" id="KW-0863">Zinc-finger</keyword>
<dbReference type="EMBL" id="WJXA01000009">
    <property type="protein sequence ID" value="KAF7131502.1"/>
    <property type="molecule type" value="Genomic_DNA"/>
</dbReference>
<dbReference type="PANTHER" id="PTHR48453">
    <property type="entry name" value="CCHC-TYPE DOMAIN-CONTAINING PROTEIN"/>
    <property type="match status" value="1"/>
</dbReference>
<reference evidence="4" key="1">
    <citation type="submission" date="2019-11" db="EMBL/GenBank/DDBJ databases">
        <authorList>
            <person name="Liu Y."/>
            <person name="Hou J."/>
            <person name="Li T.-Q."/>
            <person name="Guan C.-H."/>
            <person name="Wu X."/>
            <person name="Wu H.-Z."/>
            <person name="Ling F."/>
            <person name="Zhang R."/>
            <person name="Shi X.-G."/>
            <person name="Ren J.-P."/>
            <person name="Chen E.-F."/>
            <person name="Sun J.-M."/>
        </authorList>
    </citation>
    <scope>NUCLEOTIDE SEQUENCE</scope>
    <source>
        <strain evidence="4">Adult_tree_wgs_1</strain>
        <tissue evidence="4">Leaves</tissue>
    </source>
</reference>
<evidence type="ECO:0000313" key="4">
    <source>
        <dbReference type="EMBL" id="KAF7131502.1"/>
    </source>
</evidence>
<dbReference type="PANTHER" id="PTHR48453:SF1">
    <property type="entry name" value="CCHC-TYPE DOMAIN-CONTAINING PROTEIN"/>
    <property type="match status" value="1"/>
</dbReference>
<keyword evidence="1" id="KW-0479">Metal-binding</keyword>
<feature type="compositionally biased region" description="Basic and acidic residues" evidence="2">
    <location>
        <begin position="43"/>
        <end position="54"/>
    </location>
</feature>
<organism evidence="4 5">
    <name type="scientific">Rhododendron simsii</name>
    <name type="common">Sims's rhododendron</name>
    <dbReference type="NCBI Taxonomy" id="118357"/>
    <lineage>
        <taxon>Eukaryota</taxon>
        <taxon>Viridiplantae</taxon>
        <taxon>Streptophyta</taxon>
        <taxon>Embryophyta</taxon>
        <taxon>Tracheophyta</taxon>
        <taxon>Spermatophyta</taxon>
        <taxon>Magnoliopsida</taxon>
        <taxon>eudicotyledons</taxon>
        <taxon>Gunneridae</taxon>
        <taxon>Pentapetalae</taxon>
        <taxon>asterids</taxon>
        <taxon>Ericales</taxon>
        <taxon>Ericaceae</taxon>
        <taxon>Ericoideae</taxon>
        <taxon>Rhodoreae</taxon>
        <taxon>Rhododendron</taxon>
    </lineage>
</organism>
<proteinExistence type="predicted"/>
<keyword evidence="1" id="KW-0862">Zinc</keyword>
<dbReference type="Gene3D" id="3.30.60.220">
    <property type="match status" value="1"/>
</dbReference>
<accession>A0A834GGB9</accession>
<dbReference type="GO" id="GO:0008270">
    <property type="term" value="F:zinc ion binding"/>
    <property type="evidence" value="ECO:0007669"/>
    <property type="project" value="UniProtKB-KW"/>
</dbReference>
<dbReference type="Pfam" id="PF04438">
    <property type="entry name" value="zf-HIT"/>
    <property type="match status" value="1"/>
</dbReference>
<dbReference type="PROSITE" id="PS50158">
    <property type="entry name" value="ZF_CCHC"/>
    <property type="match status" value="1"/>
</dbReference>